<feature type="transmembrane region" description="Helical" evidence="8">
    <location>
        <begin position="107"/>
        <end position="126"/>
    </location>
</feature>
<sequence length="338" mass="38324">MSEHPLMSLACIFHRSNPRLRILVLRSSFSILCFRSDTDVSNLDKEALVSLLDCFIIPVVLLLSWFFLLVRRSEAVRGSLVLGGATLYGISNVCEEFIVKNLSRVEFLGMMGLFGSFFSGIQLAIMEHKELLKVPWDWQIGLFYVGFSAFMFSLYSFMPVVMKRTSATSVNLSLLTADLYSLFCGLFLFHYKEVVRQQQDLLGVDGSKYNVEFLSNSCDKHQHYVVSCRPTVKVLSPEDGKQSIVQAAQQLCRAVENKERSSKDISVSMLDVLLRESKNFPDPELVVKFGPVDSTLGFLPWHIRLTEFISIPSHRNVSYEDLLDALQQYGACQQRLGQ</sequence>
<feature type="transmembrane region" description="Helical" evidence="8">
    <location>
        <begin position="170"/>
        <end position="191"/>
    </location>
</feature>
<dbReference type="GO" id="GO:0022857">
    <property type="term" value="F:transmembrane transporter activity"/>
    <property type="evidence" value="ECO:0007669"/>
    <property type="project" value="InterPro"/>
</dbReference>
<dbReference type="SUPFAM" id="SSF64005">
    <property type="entry name" value="Undecaprenyl diphosphate synthase"/>
    <property type="match status" value="1"/>
</dbReference>
<evidence type="ECO:0000256" key="7">
    <source>
        <dbReference type="ARBA" id="ARBA00037727"/>
    </source>
</evidence>
<keyword evidence="10" id="KW-1185">Reference proteome</keyword>
<dbReference type="InterPro" id="IPR052221">
    <property type="entry name" value="SLC35F_Transporter"/>
</dbReference>
<accession>A0A6G0I6W1</accession>
<evidence type="ECO:0000256" key="8">
    <source>
        <dbReference type="SAM" id="Phobius"/>
    </source>
</evidence>
<comment type="similarity">
    <text evidence="2">Belongs to the SLC35F solute transporter family.</text>
</comment>
<comment type="subcellular location">
    <subcellularLocation>
        <location evidence="1">Membrane</location>
        <topology evidence="1">Multi-pass membrane protein</topology>
    </subcellularLocation>
</comment>
<keyword evidence="4 8" id="KW-0812">Transmembrane</keyword>
<evidence type="ECO:0000313" key="10">
    <source>
        <dbReference type="Proteomes" id="UP000424527"/>
    </source>
</evidence>
<keyword evidence="3" id="KW-0813">Transport</keyword>
<evidence type="ECO:0000256" key="6">
    <source>
        <dbReference type="ARBA" id="ARBA00023136"/>
    </source>
</evidence>
<dbReference type="Proteomes" id="UP000424527">
    <property type="component" value="Unassembled WGS sequence"/>
</dbReference>
<dbReference type="GO" id="GO:0016020">
    <property type="term" value="C:membrane"/>
    <property type="evidence" value="ECO:0007669"/>
    <property type="project" value="UniProtKB-SubCell"/>
</dbReference>
<gene>
    <name evidence="9" type="ORF">D5F01_LYC15184</name>
</gene>
<evidence type="ECO:0000256" key="5">
    <source>
        <dbReference type="ARBA" id="ARBA00022989"/>
    </source>
</evidence>
<dbReference type="AlphaFoldDB" id="A0A6G0I6W1"/>
<dbReference type="PANTHER" id="PTHR14233:SF10">
    <property type="entry name" value="SOLUTE CARRIER FAMILY 35 MEMBER F1"/>
    <property type="match status" value="1"/>
</dbReference>
<dbReference type="EMBL" id="REGW02000014">
    <property type="protein sequence ID" value="KAE8287215.1"/>
    <property type="molecule type" value="Genomic_DNA"/>
</dbReference>
<comment type="caution">
    <text evidence="9">The sequence shown here is derived from an EMBL/GenBank/DDBJ whole genome shotgun (WGS) entry which is preliminary data.</text>
</comment>
<dbReference type="GO" id="GO:0016765">
    <property type="term" value="F:transferase activity, transferring alkyl or aryl (other than methyl) groups"/>
    <property type="evidence" value="ECO:0007669"/>
    <property type="project" value="InterPro"/>
</dbReference>
<keyword evidence="6 8" id="KW-0472">Membrane</keyword>
<evidence type="ECO:0000256" key="4">
    <source>
        <dbReference type="ARBA" id="ARBA00022692"/>
    </source>
</evidence>
<feature type="transmembrane region" description="Helical" evidence="8">
    <location>
        <begin position="47"/>
        <end position="70"/>
    </location>
</feature>
<evidence type="ECO:0000256" key="2">
    <source>
        <dbReference type="ARBA" id="ARBA00007863"/>
    </source>
</evidence>
<dbReference type="Gene3D" id="3.40.1180.10">
    <property type="entry name" value="Decaprenyl diphosphate synthase-like"/>
    <property type="match status" value="1"/>
</dbReference>
<dbReference type="PANTHER" id="PTHR14233">
    <property type="entry name" value="DUF914-RELATED"/>
    <property type="match status" value="1"/>
</dbReference>
<comment type="function">
    <text evidence="7">Putative solute transporter.</text>
</comment>
<dbReference type="Pfam" id="PF06027">
    <property type="entry name" value="SLC35F"/>
    <property type="match status" value="1"/>
</dbReference>
<evidence type="ECO:0000256" key="1">
    <source>
        <dbReference type="ARBA" id="ARBA00004141"/>
    </source>
</evidence>
<reference evidence="9 10" key="1">
    <citation type="submission" date="2019-07" db="EMBL/GenBank/DDBJ databases">
        <title>Chromosome genome assembly for large yellow croaker.</title>
        <authorList>
            <person name="Xiao S."/>
        </authorList>
    </citation>
    <scope>NUCLEOTIDE SEQUENCE [LARGE SCALE GENOMIC DNA]</scope>
    <source>
        <strain evidence="9">JMULYC20181020</strain>
        <tissue evidence="9">Muscle</tissue>
    </source>
</reference>
<dbReference type="InterPro" id="IPR009262">
    <property type="entry name" value="SLC35_F1/F2/F6"/>
</dbReference>
<name>A0A6G0I6W1_LARCR</name>
<organism evidence="9 10">
    <name type="scientific">Larimichthys crocea</name>
    <name type="common">Large yellow croaker</name>
    <name type="synonym">Pseudosciaena crocea</name>
    <dbReference type="NCBI Taxonomy" id="215358"/>
    <lineage>
        <taxon>Eukaryota</taxon>
        <taxon>Metazoa</taxon>
        <taxon>Chordata</taxon>
        <taxon>Craniata</taxon>
        <taxon>Vertebrata</taxon>
        <taxon>Euteleostomi</taxon>
        <taxon>Actinopterygii</taxon>
        <taxon>Neopterygii</taxon>
        <taxon>Teleostei</taxon>
        <taxon>Neoteleostei</taxon>
        <taxon>Acanthomorphata</taxon>
        <taxon>Eupercaria</taxon>
        <taxon>Sciaenidae</taxon>
        <taxon>Larimichthys</taxon>
    </lineage>
</organism>
<feature type="transmembrane region" description="Helical" evidence="8">
    <location>
        <begin position="138"/>
        <end position="158"/>
    </location>
</feature>
<protein>
    <submittedName>
        <fullName evidence="9">Solute carrier family 35 member F1</fullName>
    </submittedName>
</protein>
<evidence type="ECO:0000256" key="3">
    <source>
        <dbReference type="ARBA" id="ARBA00022448"/>
    </source>
</evidence>
<evidence type="ECO:0000313" key="9">
    <source>
        <dbReference type="EMBL" id="KAE8287215.1"/>
    </source>
</evidence>
<dbReference type="InterPro" id="IPR036424">
    <property type="entry name" value="UPP_synth-like_sf"/>
</dbReference>
<keyword evidence="5 8" id="KW-1133">Transmembrane helix</keyword>
<proteinExistence type="inferred from homology"/>